<accession>A0A3B1AMC0</accession>
<keyword evidence="1" id="KW-0812">Transmembrane</keyword>
<feature type="transmembrane region" description="Helical" evidence="1">
    <location>
        <begin position="54"/>
        <end position="72"/>
    </location>
</feature>
<evidence type="ECO:0000259" key="2">
    <source>
        <dbReference type="Pfam" id="PF13387"/>
    </source>
</evidence>
<keyword evidence="1" id="KW-0472">Membrane</keyword>
<organism evidence="3">
    <name type="scientific">hydrothermal vent metagenome</name>
    <dbReference type="NCBI Taxonomy" id="652676"/>
    <lineage>
        <taxon>unclassified sequences</taxon>
        <taxon>metagenomes</taxon>
        <taxon>ecological metagenomes</taxon>
    </lineage>
</organism>
<feature type="transmembrane region" description="Helical" evidence="1">
    <location>
        <begin position="31"/>
        <end position="49"/>
    </location>
</feature>
<dbReference type="EMBL" id="UOFR01000082">
    <property type="protein sequence ID" value="VAX01133.1"/>
    <property type="molecule type" value="Genomic_DNA"/>
</dbReference>
<name>A0A3B1AMC0_9ZZZZ</name>
<dbReference type="AlphaFoldDB" id="A0A3B1AMC0"/>
<protein>
    <recommendedName>
        <fullName evidence="2">Lnb N-terminal periplasmic domain-containing protein</fullName>
    </recommendedName>
</protein>
<reference evidence="3" key="1">
    <citation type="submission" date="2018-06" db="EMBL/GenBank/DDBJ databases">
        <authorList>
            <person name="Zhirakovskaya E."/>
        </authorList>
    </citation>
    <scope>NUCLEOTIDE SEQUENCE</scope>
</reference>
<gene>
    <name evidence="3" type="ORF">MNBD_GAMMA21-1864</name>
</gene>
<evidence type="ECO:0000313" key="3">
    <source>
        <dbReference type="EMBL" id="VAX01133.1"/>
    </source>
</evidence>
<dbReference type="InterPro" id="IPR025178">
    <property type="entry name" value="Lnb_N"/>
</dbReference>
<evidence type="ECO:0000256" key="1">
    <source>
        <dbReference type="SAM" id="Phobius"/>
    </source>
</evidence>
<sequence>MIFLILSLLILIPAWVWGSLAIAYAGSESFLFRISTLALFILILPATFYFSQSFWLAIIPLSMVFFALLVWWGTLSPSNDKDWAADVANIPYGRIENDTLTLYNVRNFDYQSRTEFTEHWETRKYDLSQIRSLDLFLSYWGSPHMAHTILSWGFSNGDQLAVSIETRKDKSQQFSALKGFFKQFTLAYVAADERDLIRLRTNIRKEAVYIYRLQGLEPYRLRALLESYVAHMNRLTETPQFYHALSMNCTSTIQLHKEANPDRLPFDWRLVVNGHVDEMLYDYAAVRNDLPFSELREQSRIDLEMQKLGPADFSKRLRHAANIK</sequence>
<proteinExistence type="predicted"/>
<feature type="domain" description="Lnb N-terminal periplasmic" evidence="2">
    <location>
        <begin position="117"/>
        <end position="273"/>
    </location>
</feature>
<dbReference type="Pfam" id="PF13387">
    <property type="entry name" value="Lnb_N"/>
    <property type="match status" value="1"/>
</dbReference>
<keyword evidence="1" id="KW-1133">Transmembrane helix</keyword>